<sequence>MVNKISKVMLRPAKCGLDLGDGSERAEYVDQDYILQTLGRPHRNINIMYTYYPKDKEWPQRISEACKDMEIHFQWDYPYDDYFPYEGGIGEDTSGQPFEQIRDIRRHGQDVTLTLTIDCSLSDEYLRKIARDLRNFGRMRLRINHECDGDWFTHNQRFSYQEIGDFFVRFSKIIKEEAPNILTVFCAGAVMDLDAEELKVGHEEEFTEAYRQADIWSMDCYLALHYGWPFDVCEKGSDSYAVTPVETFYQRLKKSAIRFAQLNDGKVRPLVVSEFNTDGDVVGPKHQAESIKRFIARLKEGHAEEWFGGFSLYQFRDRGRLGLEIEDPNNKSVGIPQPLLKEYKEILKDDYFMPRMETKAETKLPVTMRWGGAEDAEGIALEVTLEKNPEFFEINFEENLNLMIEINGHWFYKAEGTDCIDLMPAFFDQDIKERTTLSITMFAPPASGENDPSQGEDWMENYYCTMHKLPELRIRYEAIEEV</sequence>
<gene>
    <name evidence="1" type="ORF">H8700_07255</name>
</gene>
<reference evidence="1 2" key="1">
    <citation type="submission" date="2020-08" db="EMBL/GenBank/DDBJ databases">
        <title>Genome public.</title>
        <authorList>
            <person name="Liu C."/>
            <person name="Sun Q."/>
        </authorList>
    </citation>
    <scope>NUCLEOTIDE SEQUENCE [LARGE SCALE GENOMIC DNA]</scope>
    <source>
        <strain evidence="1 2">BX3</strain>
    </source>
</reference>
<protein>
    <recommendedName>
        <fullName evidence="3">GH26 domain-containing protein</fullName>
    </recommendedName>
</protein>
<organism evidence="1 2">
    <name type="scientific">Jutongia hominis</name>
    <dbReference type="NCBI Taxonomy" id="2763664"/>
    <lineage>
        <taxon>Bacteria</taxon>
        <taxon>Bacillati</taxon>
        <taxon>Bacillota</taxon>
        <taxon>Clostridia</taxon>
        <taxon>Lachnospirales</taxon>
        <taxon>Lachnospiraceae</taxon>
        <taxon>Jutongia</taxon>
    </lineage>
</organism>
<dbReference type="Proteomes" id="UP000637513">
    <property type="component" value="Unassembled WGS sequence"/>
</dbReference>
<dbReference type="EMBL" id="JACRSW010000027">
    <property type="protein sequence ID" value="MBC8557502.1"/>
    <property type="molecule type" value="Genomic_DNA"/>
</dbReference>
<evidence type="ECO:0008006" key="3">
    <source>
        <dbReference type="Google" id="ProtNLM"/>
    </source>
</evidence>
<dbReference type="SUPFAM" id="SSF51445">
    <property type="entry name" value="(Trans)glycosidases"/>
    <property type="match status" value="1"/>
</dbReference>
<keyword evidence="2" id="KW-1185">Reference proteome</keyword>
<proteinExistence type="predicted"/>
<evidence type="ECO:0000313" key="1">
    <source>
        <dbReference type="EMBL" id="MBC8557502.1"/>
    </source>
</evidence>
<accession>A0ABR7MUM6</accession>
<evidence type="ECO:0000313" key="2">
    <source>
        <dbReference type="Proteomes" id="UP000637513"/>
    </source>
</evidence>
<dbReference type="Gene3D" id="3.20.20.80">
    <property type="entry name" value="Glycosidases"/>
    <property type="match status" value="1"/>
</dbReference>
<dbReference type="RefSeq" id="WP_249304739.1">
    <property type="nucleotide sequence ID" value="NZ_JACRSW010000027.1"/>
</dbReference>
<dbReference type="InterPro" id="IPR017853">
    <property type="entry name" value="GH"/>
</dbReference>
<comment type="caution">
    <text evidence="1">The sequence shown here is derived from an EMBL/GenBank/DDBJ whole genome shotgun (WGS) entry which is preliminary data.</text>
</comment>
<name>A0ABR7MUM6_9FIRM</name>